<organism evidence="9 10">
    <name type="scientific">Polyplosphaeria fusca</name>
    <dbReference type="NCBI Taxonomy" id="682080"/>
    <lineage>
        <taxon>Eukaryota</taxon>
        <taxon>Fungi</taxon>
        <taxon>Dikarya</taxon>
        <taxon>Ascomycota</taxon>
        <taxon>Pezizomycotina</taxon>
        <taxon>Dothideomycetes</taxon>
        <taxon>Pleosporomycetidae</taxon>
        <taxon>Pleosporales</taxon>
        <taxon>Tetraplosphaeriaceae</taxon>
        <taxon>Polyplosphaeria</taxon>
    </lineage>
</organism>
<sequence>MDTEPASSGSSTHFSVEYKNASRAEVLLGISALFIVLSTIFTGLRAWARRLHGGSWIWGDLLVPISLIFLIAMCAVTIATVKHGEFGRHADVVMLYAPDAMVLNLKIVNFVLPCLYCIAITLPKLAVLELYLGVFRERLAIWSCYAVAVITILTAIVNFFTTIFQCNPMDQMWNPVPDGGCMDVRALFRWGGFPNILTNVVMLLIPLSTVRHLQLDKKVKVGLIATFLTGLIGLAASITRFASLTHSTASDPLWHAVPAVIWTITEPAIYLIVACLVTFKPFLTRAKSRAQSPPPVPVEESTETTAPAWPPENSTSLAHSKSVRSVMSNVKSVKSNMSKKSFWSATSSDSRTVLTMENLGDRDAGDFGKSAWYASYA</sequence>
<dbReference type="PANTHER" id="PTHR33048">
    <property type="entry name" value="PTH11-LIKE INTEGRAL MEMBRANE PROTEIN (AFU_ORTHOLOGUE AFUA_5G11245)"/>
    <property type="match status" value="1"/>
</dbReference>
<feature type="transmembrane region" description="Helical" evidence="7">
    <location>
        <begin position="187"/>
        <end position="207"/>
    </location>
</feature>
<keyword evidence="3 7" id="KW-1133">Transmembrane helix</keyword>
<dbReference type="AlphaFoldDB" id="A0A9P4QTC2"/>
<evidence type="ECO:0000256" key="5">
    <source>
        <dbReference type="ARBA" id="ARBA00038359"/>
    </source>
</evidence>
<comment type="caution">
    <text evidence="9">The sequence shown here is derived from an EMBL/GenBank/DDBJ whole genome shotgun (WGS) entry which is preliminary data.</text>
</comment>
<gene>
    <name evidence="9" type="ORF">EJ04DRAFT_499111</name>
</gene>
<reference evidence="9" key="1">
    <citation type="journal article" date="2020" name="Stud. Mycol.">
        <title>101 Dothideomycetes genomes: a test case for predicting lifestyles and emergence of pathogens.</title>
        <authorList>
            <person name="Haridas S."/>
            <person name="Albert R."/>
            <person name="Binder M."/>
            <person name="Bloem J."/>
            <person name="Labutti K."/>
            <person name="Salamov A."/>
            <person name="Andreopoulos B."/>
            <person name="Baker S."/>
            <person name="Barry K."/>
            <person name="Bills G."/>
            <person name="Bluhm B."/>
            <person name="Cannon C."/>
            <person name="Castanera R."/>
            <person name="Culley D."/>
            <person name="Daum C."/>
            <person name="Ezra D."/>
            <person name="Gonzalez J."/>
            <person name="Henrissat B."/>
            <person name="Kuo A."/>
            <person name="Liang C."/>
            <person name="Lipzen A."/>
            <person name="Lutzoni F."/>
            <person name="Magnuson J."/>
            <person name="Mondo S."/>
            <person name="Nolan M."/>
            <person name="Ohm R."/>
            <person name="Pangilinan J."/>
            <person name="Park H.-J."/>
            <person name="Ramirez L."/>
            <person name="Alfaro M."/>
            <person name="Sun H."/>
            <person name="Tritt A."/>
            <person name="Yoshinaga Y."/>
            <person name="Zwiers L.-H."/>
            <person name="Turgeon B."/>
            <person name="Goodwin S."/>
            <person name="Spatafora J."/>
            <person name="Crous P."/>
            <person name="Grigoriev I."/>
        </authorList>
    </citation>
    <scope>NUCLEOTIDE SEQUENCE</scope>
    <source>
        <strain evidence="9">CBS 125425</strain>
    </source>
</reference>
<evidence type="ECO:0000256" key="4">
    <source>
        <dbReference type="ARBA" id="ARBA00023136"/>
    </source>
</evidence>
<evidence type="ECO:0000256" key="1">
    <source>
        <dbReference type="ARBA" id="ARBA00004141"/>
    </source>
</evidence>
<evidence type="ECO:0000256" key="7">
    <source>
        <dbReference type="SAM" id="Phobius"/>
    </source>
</evidence>
<comment type="subcellular location">
    <subcellularLocation>
        <location evidence="1">Membrane</location>
        <topology evidence="1">Multi-pass membrane protein</topology>
    </subcellularLocation>
</comment>
<feature type="transmembrane region" description="Helical" evidence="7">
    <location>
        <begin position="219"/>
        <end position="239"/>
    </location>
</feature>
<dbReference type="Pfam" id="PF20684">
    <property type="entry name" value="Fung_rhodopsin"/>
    <property type="match status" value="1"/>
</dbReference>
<name>A0A9P4QTC2_9PLEO</name>
<dbReference type="EMBL" id="ML996200">
    <property type="protein sequence ID" value="KAF2731230.1"/>
    <property type="molecule type" value="Genomic_DNA"/>
</dbReference>
<proteinExistence type="inferred from homology"/>
<evidence type="ECO:0000259" key="8">
    <source>
        <dbReference type="Pfam" id="PF20684"/>
    </source>
</evidence>
<feature type="domain" description="Rhodopsin" evidence="8">
    <location>
        <begin position="44"/>
        <end position="284"/>
    </location>
</feature>
<dbReference type="GO" id="GO:0016020">
    <property type="term" value="C:membrane"/>
    <property type="evidence" value="ECO:0007669"/>
    <property type="project" value="UniProtKB-SubCell"/>
</dbReference>
<feature type="transmembrane region" description="Helical" evidence="7">
    <location>
        <begin position="26"/>
        <end position="44"/>
    </location>
</feature>
<protein>
    <recommendedName>
        <fullName evidence="8">Rhodopsin domain-containing protein</fullName>
    </recommendedName>
</protein>
<comment type="similarity">
    <text evidence="5">Belongs to the SAT4 family.</text>
</comment>
<evidence type="ECO:0000256" key="6">
    <source>
        <dbReference type="SAM" id="MobiDB-lite"/>
    </source>
</evidence>
<keyword evidence="4 7" id="KW-0472">Membrane</keyword>
<keyword evidence="2 7" id="KW-0812">Transmembrane</keyword>
<evidence type="ECO:0000313" key="10">
    <source>
        <dbReference type="Proteomes" id="UP000799444"/>
    </source>
</evidence>
<evidence type="ECO:0000256" key="2">
    <source>
        <dbReference type="ARBA" id="ARBA00022692"/>
    </source>
</evidence>
<evidence type="ECO:0000256" key="3">
    <source>
        <dbReference type="ARBA" id="ARBA00022989"/>
    </source>
</evidence>
<dbReference type="Proteomes" id="UP000799444">
    <property type="component" value="Unassembled WGS sequence"/>
</dbReference>
<feature type="region of interest" description="Disordered" evidence="6">
    <location>
        <begin position="288"/>
        <end position="317"/>
    </location>
</feature>
<evidence type="ECO:0000313" key="9">
    <source>
        <dbReference type="EMBL" id="KAF2731230.1"/>
    </source>
</evidence>
<dbReference type="InterPro" id="IPR049326">
    <property type="entry name" value="Rhodopsin_dom_fungi"/>
</dbReference>
<dbReference type="PANTHER" id="PTHR33048:SF47">
    <property type="entry name" value="INTEGRAL MEMBRANE PROTEIN-RELATED"/>
    <property type="match status" value="1"/>
</dbReference>
<feature type="transmembrane region" description="Helical" evidence="7">
    <location>
        <begin position="139"/>
        <end position="164"/>
    </location>
</feature>
<feature type="transmembrane region" description="Helical" evidence="7">
    <location>
        <begin position="101"/>
        <end position="127"/>
    </location>
</feature>
<feature type="transmembrane region" description="Helical" evidence="7">
    <location>
        <begin position="259"/>
        <end position="279"/>
    </location>
</feature>
<keyword evidence="10" id="KW-1185">Reference proteome</keyword>
<accession>A0A9P4QTC2</accession>
<dbReference type="OrthoDB" id="5329176at2759"/>
<feature type="transmembrane region" description="Helical" evidence="7">
    <location>
        <begin position="56"/>
        <end position="81"/>
    </location>
</feature>
<dbReference type="InterPro" id="IPR052337">
    <property type="entry name" value="SAT4-like"/>
</dbReference>